<protein>
    <submittedName>
        <fullName evidence="1">Uncharacterized protein</fullName>
    </submittedName>
</protein>
<evidence type="ECO:0000313" key="1">
    <source>
        <dbReference type="EMBL" id="EGR31168.1"/>
    </source>
</evidence>
<sequence>MDSQIAVQIPTILPKQSISLNFMPLNEMYKITTKSDNNWGIAGYQVPKRYFDHIKTIQDRIFEEMRVKGKFEKSMKKVTKRGCYLDDEFKLHKITPGPQKYDVSYKWSNPAEIESGKKNLKIQRKILILMKQQIIQNEIQFQEQENII</sequence>
<keyword evidence="2" id="KW-1185">Reference proteome</keyword>
<name>G0QUD1_ICHMU</name>
<dbReference type="RefSeq" id="XP_004034654.1">
    <property type="nucleotide sequence ID" value="XM_004034606.1"/>
</dbReference>
<dbReference type="GeneID" id="14907300"/>
<dbReference type="Proteomes" id="UP000008983">
    <property type="component" value="Unassembled WGS sequence"/>
</dbReference>
<gene>
    <name evidence="1" type="ORF">IMG5_116390</name>
</gene>
<organism evidence="1 2">
    <name type="scientific">Ichthyophthirius multifiliis</name>
    <name type="common">White spot disease agent</name>
    <name type="synonym">Ich</name>
    <dbReference type="NCBI Taxonomy" id="5932"/>
    <lineage>
        <taxon>Eukaryota</taxon>
        <taxon>Sar</taxon>
        <taxon>Alveolata</taxon>
        <taxon>Ciliophora</taxon>
        <taxon>Intramacronucleata</taxon>
        <taxon>Oligohymenophorea</taxon>
        <taxon>Hymenostomatida</taxon>
        <taxon>Ophryoglenina</taxon>
        <taxon>Ichthyophthirius</taxon>
    </lineage>
</organism>
<proteinExistence type="predicted"/>
<dbReference type="AlphaFoldDB" id="G0QUD1"/>
<dbReference type="InParanoid" id="G0QUD1"/>
<evidence type="ECO:0000313" key="2">
    <source>
        <dbReference type="Proteomes" id="UP000008983"/>
    </source>
</evidence>
<accession>G0QUD1</accession>
<dbReference type="EMBL" id="GL983908">
    <property type="protein sequence ID" value="EGR31168.1"/>
    <property type="molecule type" value="Genomic_DNA"/>
</dbReference>
<reference evidence="1 2" key="1">
    <citation type="submission" date="2011-07" db="EMBL/GenBank/DDBJ databases">
        <authorList>
            <person name="Coyne R."/>
            <person name="Brami D."/>
            <person name="Johnson J."/>
            <person name="Hostetler J."/>
            <person name="Hannick L."/>
            <person name="Clark T."/>
            <person name="Cassidy-Hanley D."/>
            <person name="Inman J."/>
        </authorList>
    </citation>
    <scope>NUCLEOTIDE SEQUENCE [LARGE SCALE GENOMIC DNA]</scope>
    <source>
        <strain evidence="1 2">G5</strain>
    </source>
</reference>